<organism evidence="1 2">
    <name type="scientific">Caulobacter phage CcrSC</name>
    <dbReference type="NCBI Taxonomy" id="2283272"/>
    <lineage>
        <taxon>Viruses</taxon>
        <taxon>Duplodnaviria</taxon>
        <taxon>Heunggongvirae</taxon>
        <taxon>Uroviricota</taxon>
        <taxon>Caudoviricetes</taxon>
        <taxon>Jeanschmidtviridae</taxon>
        <taxon>Bertelyvirus</taxon>
        <taxon>Bertelyvirus SC</taxon>
    </lineage>
</organism>
<dbReference type="EMBL" id="MH588547">
    <property type="protein sequence ID" value="AXQ69674.1"/>
    <property type="molecule type" value="Genomic_DNA"/>
</dbReference>
<evidence type="ECO:0000313" key="2">
    <source>
        <dbReference type="Proteomes" id="UP000259683"/>
    </source>
</evidence>
<dbReference type="Proteomes" id="UP000259683">
    <property type="component" value="Segment"/>
</dbReference>
<proteinExistence type="predicted"/>
<name>A0A385ECR1_9CAUD</name>
<reference evidence="1" key="2">
    <citation type="submission" date="2021-07" db="EMBL/GenBank/DDBJ databases">
        <title>Giant CbK-like Caulobacter bacteriophages have genetically divergent genomes.</title>
        <authorList>
            <person name="Wilson K."/>
            <person name="Ely B."/>
        </authorList>
    </citation>
    <scope>NUCLEOTIDE SEQUENCE</scope>
</reference>
<gene>
    <name evidence="1" type="ORF">CcrSC_gp092</name>
</gene>
<sequence length="315" mass="34457">MLASLLEDVIEGTRLRASQGDCPIHDAYSVEWLEDALLTLVDERDALKKQVEDLSFDLSLKKIRIDYLEAVAAFSKPAETAVPFANVRDDLRFNDPVAYDNMNRVQVTAKDAVITITPAPAPPANDTTSPIFQSGCYLSTDTMVSSERDFLGYTGGIVVGEAPDLGLSRGELRHTVTDCAARFASAGPFQGFPGTGDYPVRDLYAVGFCDPVVFTGEPEIPGEEFSEATSNVIAAIERKKQPPLTPEEEADKLAQADAAALEFVKAMMRRELPVERLKTGQPMIPTRPGYGIAVVDTPYGNKSREMRVYRGETRD</sequence>
<accession>A0A385ECR1</accession>
<reference evidence="1" key="1">
    <citation type="submission" date="2018-07" db="EMBL/GenBank/DDBJ databases">
        <authorList>
            <person name="Wilson K.M."/>
            <person name="Ely B."/>
        </authorList>
    </citation>
    <scope>NUCLEOTIDE SEQUENCE</scope>
</reference>
<evidence type="ECO:0000313" key="1">
    <source>
        <dbReference type="EMBL" id="AXQ69674.1"/>
    </source>
</evidence>
<protein>
    <submittedName>
        <fullName evidence="1">Uncharacterized protein</fullName>
    </submittedName>
</protein>
<keyword evidence="2" id="KW-1185">Reference proteome</keyword>